<reference evidence="5" key="1">
    <citation type="submission" date="2016-11" db="UniProtKB">
        <authorList>
            <consortium name="WormBaseParasite"/>
        </authorList>
    </citation>
    <scope>IDENTIFICATION</scope>
</reference>
<dbReference type="InterPro" id="IPR051259">
    <property type="entry name" value="rRNA_Methyltransferase"/>
</dbReference>
<dbReference type="Pfam" id="PF00588">
    <property type="entry name" value="SpoU_methylase"/>
    <property type="match status" value="1"/>
</dbReference>
<evidence type="ECO:0000313" key="4">
    <source>
        <dbReference type="Proteomes" id="UP000095280"/>
    </source>
</evidence>
<sequence length="476" mass="51143">LADAATPQACLAVFPKPDPTKAAEIRQRRLDAVTSGGLRLDYSVLCWRVSDPANVGGIARLSWCLGARRLLMTPGSANPWLPKAIRAGAGAHFDLPIVSNCAEFSDASQLLSAFSRILVACSARPKDSLLLTGSRELADTLRQDAGSSICLLLGSEANGLPDELMKSLNEAAPERVTMLHVPMSDYRQTASLNVAAAAGIVLHRLYSLAAGGDLLDPAENLINLEFLRPGRQAIRLKIPSDPLNQLGARLWPSSLKLSCLLMRQLQPHQDEQLGTCLELGCGCGLAGAMALALGARRVTFTDSSPKVLNRCAKQCRLNGFSMSAASSSFAEPDLKRFRASVGEFDCRQLCWGSLDQLLQGLADGWLAQPLDLILASDCLYDPAVFDSFFATLSGLFRLASPVRLGCLMSAHNRNPDWGFARLLARYGLRATPLTLDDADSVEACISADCLASLPADFASCLLEDETVQLFRVTPEL</sequence>
<evidence type="ECO:0000256" key="2">
    <source>
        <dbReference type="ARBA" id="ARBA00022679"/>
    </source>
</evidence>
<dbReference type="CDD" id="cd18095">
    <property type="entry name" value="SpoU-like_rRNA-MTase"/>
    <property type="match status" value="1"/>
</dbReference>
<dbReference type="InterPro" id="IPR029028">
    <property type="entry name" value="Alpha/beta_knot_MTases"/>
</dbReference>
<keyword evidence="1" id="KW-0489">Methyltransferase</keyword>
<dbReference type="InterPro" id="IPR029063">
    <property type="entry name" value="SAM-dependent_MTases_sf"/>
</dbReference>
<organism evidence="4 5">
    <name type="scientific">Macrostomum lignano</name>
    <dbReference type="NCBI Taxonomy" id="282301"/>
    <lineage>
        <taxon>Eukaryota</taxon>
        <taxon>Metazoa</taxon>
        <taxon>Spiralia</taxon>
        <taxon>Lophotrochozoa</taxon>
        <taxon>Platyhelminthes</taxon>
        <taxon>Rhabditophora</taxon>
        <taxon>Macrostomorpha</taxon>
        <taxon>Macrostomida</taxon>
        <taxon>Macrostomidae</taxon>
        <taxon>Macrostomum</taxon>
    </lineage>
</organism>
<dbReference type="Gene3D" id="3.40.50.150">
    <property type="entry name" value="Vaccinia Virus protein VP39"/>
    <property type="match status" value="1"/>
</dbReference>
<evidence type="ECO:0000259" key="3">
    <source>
        <dbReference type="Pfam" id="PF00588"/>
    </source>
</evidence>
<accession>A0A1I8IC28</accession>
<feature type="domain" description="tRNA/rRNA methyltransferase SpoU type" evidence="3">
    <location>
        <begin position="44"/>
        <end position="203"/>
    </location>
</feature>
<dbReference type="GO" id="GO:0008173">
    <property type="term" value="F:RNA methyltransferase activity"/>
    <property type="evidence" value="ECO:0007669"/>
    <property type="project" value="InterPro"/>
</dbReference>
<dbReference type="InterPro" id="IPR029026">
    <property type="entry name" value="tRNA_m1G_MTases_N"/>
</dbReference>
<dbReference type="AlphaFoldDB" id="A0A1I8IC28"/>
<dbReference type="PANTHER" id="PTHR43191:SF2">
    <property type="entry name" value="RRNA METHYLTRANSFERASE 3, MITOCHONDRIAL"/>
    <property type="match status" value="1"/>
</dbReference>
<proteinExistence type="predicted"/>
<name>A0A1I8IC28_9PLAT</name>
<evidence type="ECO:0000256" key="1">
    <source>
        <dbReference type="ARBA" id="ARBA00022603"/>
    </source>
</evidence>
<dbReference type="GO" id="GO:0006396">
    <property type="term" value="P:RNA processing"/>
    <property type="evidence" value="ECO:0007669"/>
    <property type="project" value="InterPro"/>
</dbReference>
<dbReference type="SUPFAM" id="SSF75217">
    <property type="entry name" value="alpha/beta knot"/>
    <property type="match status" value="1"/>
</dbReference>
<dbReference type="Pfam" id="PF10294">
    <property type="entry name" value="Methyltransf_16"/>
    <property type="match status" value="1"/>
</dbReference>
<dbReference type="PANTHER" id="PTHR43191">
    <property type="entry name" value="RRNA METHYLTRANSFERASE 3"/>
    <property type="match status" value="1"/>
</dbReference>
<protein>
    <submittedName>
        <fullName evidence="5">SpoU_methylase domain-containing protein</fullName>
    </submittedName>
</protein>
<dbReference type="GO" id="GO:0003723">
    <property type="term" value="F:RNA binding"/>
    <property type="evidence" value="ECO:0007669"/>
    <property type="project" value="InterPro"/>
</dbReference>
<dbReference type="WBParaSite" id="maker-uti_cns_0011410-snap-gene-0.3-mRNA-1">
    <property type="protein sequence ID" value="maker-uti_cns_0011410-snap-gene-0.3-mRNA-1"/>
    <property type="gene ID" value="maker-uti_cns_0011410-snap-gene-0.3"/>
</dbReference>
<dbReference type="GO" id="GO:0032259">
    <property type="term" value="P:methylation"/>
    <property type="evidence" value="ECO:0007669"/>
    <property type="project" value="UniProtKB-KW"/>
</dbReference>
<dbReference type="InterPro" id="IPR019410">
    <property type="entry name" value="Methyltransf_16"/>
</dbReference>
<dbReference type="Proteomes" id="UP000095280">
    <property type="component" value="Unplaced"/>
</dbReference>
<keyword evidence="2" id="KW-0808">Transferase</keyword>
<dbReference type="InterPro" id="IPR001537">
    <property type="entry name" value="SpoU_MeTrfase"/>
</dbReference>
<dbReference type="Gene3D" id="3.40.1280.10">
    <property type="match status" value="1"/>
</dbReference>
<evidence type="ECO:0000313" key="5">
    <source>
        <dbReference type="WBParaSite" id="maker-uti_cns_0011410-snap-gene-0.3-mRNA-1"/>
    </source>
</evidence>
<dbReference type="SUPFAM" id="SSF53335">
    <property type="entry name" value="S-adenosyl-L-methionine-dependent methyltransferases"/>
    <property type="match status" value="1"/>
</dbReference>
<keyword evidence="4" id="KW-1185">Reference proteome</keyword>